<proteinExistence type="predicted"/>
<dbReference type="RefSeq" id="WP_180910931.1">
    <property type="nucleotide sequence ID" value="NZ_CAIJDP010000090.1"/>
</dbReference>
<reference evidence="2 3" key="1">
    <citation type="submission" date="2020-06" db="EMBL/GenBank/DDBJ databases">
        <authorList>
            <person name="Criscuolo A."/>
        </authorList>
    </citation>
    <scope>NUCLEOTIDE SEQUENCE [LARGE SCALE GENOMIC DNA]</scope>
    <source>
        <strain evidence="3">CIP 111411</strain>
    </source>
</reference>
<protein>
    <submittedName>
        <fullName evidence="2">Uncharacterized protein</fullName>
    </submittedName>
</protein>
<dbReference type="Proteomes" id="UP000530060">
    <property type="component" value="Unassembled WGS sequence"/>
</dbReference>
<comment type="caution">
    <text evidence="2">The sequence shown here is derived from an EMBL/GenBank/DDBJ whole genome shotgun (WGS) entry which is preliminary data.</text>
</comment>
<name>A0A6V6ZCY8_9FLAO</name>
<organism evidence="2 3">
    <name type="scientific">Flavobacterium salmonis</name>
    <dbReference type="NCBI Taxonomy" id="2654844"/>
    <lineage>
        <taxon>Bacteria</taxon>
        <taxon>Pseudomonadati</taxon>
        <taxon>Bacteroidota</taxon>
        <taxon>Flavobacteriia</taxon>
        <taxon>Flavobacteriales</taxon>
        <taxon>Flavobacteriaceae</taxon>
        <taxon>Flavobacterium</taxon>
    </lineage>
</organism>
<dbReference type="AlphaFoldDB" id="A0A6V6ZCY8"/>
<sequence length="180" mass="20605">MAEGASNSVFTSYARLLEYDIECLEELYTGNTCNTLSLDERIRNLTKCIPEIQKYFVQNSRNHYFLTALFEKAKQAASGGDVIYKDEMYQAVENSEQNLLRLATERFAELKKQIKKEAAKKHEVPCQIENKPKDSILDATIENILNSVEVEQIYAFHQITYGEKQPITCCLLPIPLATKK</sequence>
<evidence type="ECO:0000256" key="1">
    <source>
        <dbReference type="SAM" id="Coils"/>
    </source>
</evidence>
<accession>A0A6V6ZCY8</accession>
<evidence type="ECO:0000313" key="3">
    <source>
        <dbReference type="Proteomes" id="UP000530060"/>
    </source>
</evidence>
<evidence type="ECO:0000313" key="2">
    <source>
        <dbReference type="EMBL" id="CAD0009638.1"/>
    </source>
</evidence>
<keyword evidence="3" id="KW-1185">Reference proteome</keyword>
<dbReference type="EMBL" id="CAIJDP010000090">
    <property type="protein sequence ID" value="CAD0009638.1"/>
    <property type="molecule type" value="Genomic_DNA"/>
</dbReference>
<gene>
    <name evidence="2" type="ORF">FLAT13_05049</name>
</gene>
<feature type="coiled-coil region" evidence="1">
    <location>
        <begin position="85"/>
        <end position="120"/>
    </location>
</feature>
<keyword evidence="1" id="KW-0175">Coiled coil</keyword>